<evidence type="ECO:0000313" key="1">
    <source>
        <dbReference type="EMBL" id="GGG62389.1"/>
    </source>
</evidence>
<organism evidence="1 2">
    <name type="scientific">Hymenobacter glacieicola</name>
    <dbReference type="NCBI Taxonomy" id="1562124"/>
    <lineage>
        <taxon>Bacteria</taxon>
        <taxon>Pseudomonadati</taxon>
        <taxon>Bacteroidota</taxon>
        <taxon>Cytophagia</taxon>
        <taxon>Cytophagales</taxon>
        <taxon>Hymenobacteraceae</taxon>
        <taxon>Hymenobacter</taxon>
    </lineage>
</organism>
<evidence type="ECO:0000313" key="2">
    <source>
        <dbReference type="Proteomes" id="UP000601361"/>
    </source>
</evidence>
<gene>
    <name evidence="1" type="ORF">GCM10011378_43160</name>
</gene>
<comment type="caution">
    <text evidence="1">The sequence shown here is derived from an EMBL/GenBank/DDBJ whole genome shotgun (WGS) entry which is preliminary data.</text>
</comment>
<protein>
    <recommendedName>
        <fullName evidence="3">Response regulatory domain-containing protein</fullName>
    </recommendedName>
</protein>
<evidence type="ECO:0008006" key="3">
    <source>
        <dbReference type="Google" id="ProtNLM"/>
    </source>
</evidence>
<sequence length="75" mass="8298">MKGSPGGVETVRLIQQQYRTPIPVLLLQDHRPGVEPELLPPLLLNYRCLPKPPTTEELQAGVEQSIHALSLSAVY</sequence>
<name>A0ABQ1X9E2_9BACT</name>
<proteinExistence type="predicted"/>
<accession>A0ABQ1X9E2</accession>
<reference evidence="2" key="1">
    <citation type="journal article" date="2019" name="Int. J. Syst. Evol. Microbiol.">
        <title>The Global Catalogue of Microorganisms (GCM) 10K type strain sequencing project: providing services to taxonomists for standard genome sequencing and annotation.</title>
        <authorList>
            <consortium name="The Broad Institute Genomics Platform"/>
            <consortium name="The Broad Institute Genome Sequencing Center for Infectious Disease"/>
            <person name="Wu L."/>
            <person name="Ma J."/>
        </authorList>
    </citation>
    <scope>NUCLEOTIDE SEQUENCE [LARGE SCALE GENOMIC DNA]</scope>
    <source>
        <strain evidence="2">CGMCC 1.12990</strain>
    </source>
</reference>
<keyword evidence="2" id="KW-1185">Reference proteome</keyword>
<dbReference type="EMBL" id="BMGS01000020">
    <property type="protein sequence ID" value="GGG62389.1"/>
    <property type="molecule type" value="Genomic_DNA"/>
</dbReference>
<dbReference type="Proteomes" id="UP000601361">
    <property type="component" value="Unassembled WGS sequence"/>
</dbReference>